<dbReference type="Pfam" id="PF23175">
    <property type="entry name" value="bHLH_STRA8"/>
    <property type="match status" value="1"/>
</dbReference>
<dbReference type="GO" id="GO:0001673">
    <property type="term" value="C:male germ cell nucleus"/>
    <property type="evidence" value="ECO:0007669"/>
    <property type="project" value="Ensembl"/>
</dbReference>
<dbReference type="Bgee" id="ENSMGAG00000011772">
    <property type="expression patterns" value="Expressed in testis and 1 other cell type or tissue"/>
</dbReference>
<evidence type="ECO:0000259" key="1">
    <source>
        <dbReference type="PROSITE" id="PS50888"/>
    </source>
</evidence>
<keyword evidence="3" id="KW-1185">Reference proteome</keyword>
<dbReference type="GO" id="GO:0045944">
    <property type="term" value="P:positive regulation of transcription by RNA polymerase II"/>
    <property type="evidence" value="ECO:0007669"/>
    <property type="project" value="Ensembl"/>
</dbReference>
<dbReference type="InterPro" id="IPR011598">
    <property type="entry name" value="bHLH_dom"/>
</dbReference>
<dbReference type="GO" id="GO:0090427">
    <property type="term" value="P:activation of meiosis"/>
    <property type="evidence" value="ECO:0007669"/>
    <property type="project" value="Ensembl"/>
</dbReference>
<dbReference type="SUPFAM" id="SSF47459">
    <property type="entry name" value="HLH, helix-loop-helix DNA-binding domain"/>
    <property type="match status" value="1"/>
</dbReference>
<evidence type="ECO:0000313" key="3">
    <source>
        <dbReference type="Proteomes" id="UP000001645"/>
    </source>
</evidence>
<gene>
    <name evidence="2" type="primary">STRA8</name>
</gene>
<reference evidence="2" key="3">
    <citation type="submission" date="2025-09" db="UniProtKB">
        <authorList>
            <consortium name="Ensembl"/>
        </authorList>
    </citation>
    <scope>IDENTIFICATION</scope>
</reference>
<dbReference type="InParanoid" id="G1NGV1"/>
<dbReference type="GO" id="GO:0051321">
    <property type="term" value="P:meiotic cell cycle"/>
    <property type="evidence" value="ECO:0007669"/>
    <property type="project" value="Ensembl"/>
</dbReference>
<sequence>VPQFEVSKRSGFSQSLQTAFLRQKPSLPTVKRTAVLAQPQEVEPRAARRRLAQAQHRAVLAGLFSSLQETVLSQSDSPASKYQVLRKAKKYIQELEQTLSSLLKMKGTVCKYLPQIVYAPCPFRYLYFYKHTVDLLREHGIVSAEEVPLPVVSTAISHLWQELSEERRDSILQYCSQRDFHLGPTDACQETACADGDVRDSGGNSEEASGSLVSTPEELFREVYNVISCKGRSEIHL</sequence>
<dbReference type="InterPro" id="IPR036638">
    <property type="entry name" value="HLH_DNA-bd_sf"/>
</dbReference>
<dbReference type="InterPro" id="IPR033537">
    <property type="entry name" value="Stra8"/>
</dbReference>
<dbReference type="PROSITE" id="PS50888">
    <property type="entry name" value="BHLH"/>
    <property type="match status" value="1"/>
</dbReference>
<dbReference type="InterPro" id="IPR057021">
    <property type="entry name" value="bHLH_STRA8"/>
</dbReference>
<reference evidence="2" key="2">
    <citation type="submission" date="2025-08" db="UniProtKB">
        <authorList>
            <consortium name="Ensembl"/>
        </authorList>
    </citation>
    <scope>IDENTIFICATION</scope>
</reference>
<protein>
    <submittedName>
        <fullName evidence="2">Stimulated by retinoic acid 8</fullName>
    </submittedName>
</protein>
<dbReference type="AlphaFoldDB" id="G1NGV1"/>
<dbReference type="GO" id="GO:0048133">
    <property type="term" value="P:male germ-line stem cell asymmetric division"/>
    <property type="evidence" value="ECO:0007669"/>
    <property type="project" value="Ensembl"/>
</dbReference>
<dbReference type="GeneTree" id="ENSGT00390000017181"/>
<name>G1NGV1_MELGA</name>
<dbReference type="Ensembl" id="ENSMGAT00000013237.2">
    <property type="protein sequence ID" value="ENSMGAP00000012347.2"/>
    <property type="gene ID" value="ENSMGAG00000011772.2"/>
</dbReference>
<dbReference type="Gene3D" id="4.10.280.10">
    <property type="entry name" value="Helix-loop-helix DNA-binding domain"/>
    <property type="match status" value="1"/>
</dbReference>
<accession>G1NGV1</accession>
<dbReference type="GO" id="GO:0048477">
    <property type="term" value="P:oogenesis"/>
    <property type="evidence" value="ECO:0007669"/>
    <property type="project" value="Ensembl"/>
</dbReference>
<organism evidence="2 3">
    <name type="scientific">Meleagris gallopavo</name>
    <name type="common">Wild turkey</name>
    <dbReference type="NCBI Taxonomy" id="9103"/>
    <lineage>
        <taxon>Eukaryota</taxon>
        <taxon>Metazoa</taxon>
        <taxon>Chordata</taxon>
        <taxon>Craniata</taxon>
        <taxon>Vertebrata</taxon>
        <taxon>Euteleostomi</taxon>
        <taxon>Archelosauria</taxon>
        <taxon>Archosauria</taxon>
        <taxon>Dinosauria</taxon>
        <taxon>Saurischia</taxon>
        <taxon>Theropoda</taxon>
        <taxon>Coelurosauria</taxon>
        <taxon>Aves</taxon>
        <taxon>Neognathae</taxon>
        <taxon>Galloanserae</taxon>
        <taxon>Galliformes</taxon>
        <taxon>Phasianidae</taxon>
        <taxon>Meleagridinae</taxon>
        <taxon>Meleagris</taxon>
    </lineage>
</organism>
<proteinExistence type="predicted"/>
<dbReference type="PANTHER" id="PTHR35254:SF1">
    <property type="entry name" value="STIMULATED BY RETINOIC ACID GENE 8 PROTEIN HOMOLOG"/>
    <property type="match status" value="1"/>
</dbReference>
<dbReference type="GO" id="GO:0005737">
    <property type="term" value="C:cytoplasm"/>
    <property type="evidence" value="ECO:0007669"/>
    <property type="project" value="Ensembl"/>
</dbReference>
<dbReference type="GO" id="GO:0071300">
    <property type="term" value="P:cellular response to retinoic acid"/>
    <property type="evidence" value="ECO:0007669"/>
    <property type="project" value="Ensembl"/>
</dbReference>
<dbReference type="PANTHER" id="PTHR35254">
    <property type="entry name" value="STIMULATED BY RETINOIC ACID GENE 8 PROTEIN HOMOLOG"/>
    <property type="match status" value="1"/>
</dbReference>
<evidence type="ECO:0000313" key="2">
    <source>
        <dbReference type="Ensembl" id="ENSMGAP00000012347.2"/>
    </source>
</evidence>
<dbReference type="GO" id="GO:0046983">
    <property type="term" value="F:protein dimerization activity"/>
    <property type="evidence" value="ECO:0007669"/>
    <property type="project" value="InterPro"/>
</dbReference>
<feature type="domain" description="BHLH" evidence="1">
    <location>
        <begin position="44"/>
        <end position="95"/>
    </location>
</feature>
<reference evidence="2 3" key="1">
    <citation type="journal article" date="2010" name="PLoS Biol.">
        <title>Multi-platform next-generation sequencing of the domestic turkey (Meleagris gallopavo): genome assembly and analysis.</title>
        <authorList>
            <person name="Dalloul R.A."/>
            <person name="Long J.A."/>
            <person name="Zimin A.V."/>
            <person name="Aslam L."/>
            <person name="Beal K."/>
            <person name="Blomberg L.A."/>
            <person name="Bouffard P."/>
            <person name="Burt D.W."/>
            <person name="Crasta O."/>
            <person name="Crooijmans R.P."/>
            <person name="Cooper K."/>
            <person name="Coulombe R.A."/>
            <person name="De S."/>
            <person name="Delany M.E."/>
            <person name="Dodgson J.B."/>
            <person name="Dong J.J."/>
            <person name="Evans C."/>
            <person name="Frederickson K.M."/>
            <person name="Flicek P."/>
            <person name="Florea L."/>
            <person name="Folkerts O."/>
            <person name="Groenen M.A."/>
            <person name="Harkins T.T."/>
            <person name="Herrero J."/>
            <person name="Hoffmann S."/>
            <person name="Megens H.J."/>
            <person name="Jiang A."/>
            <person name="de Jong P."/>
            <person name="Kaiser P."/>
            <person name="Kim H."/>
            <person name="Kim K.W."/>
            <person name="Kim S."/>
            <person name="Langenberger D."/>
            <person name="Lee M.K."/>
            <person name="Lee T."/>
            <person name="Mane S."/>
            <person name="Marcais G."/>
            <person name="Marz M."/>
            <person name="McElroy A.P."/>
            <person name="Modise T."/>
            <person name="Nefedov M."/>
            <person name="Notredame C."/>
            <person name="Paton I.R."/>
            <person name="Payne W.S."/>
            <person name="Pertea G."/>
            <person name="Prickett D."/>
            <person name="Puiu D."/>
            <person name="Qioa D."/>
            <person name="Raineri E."/>
            <person name="Ruffier M."/>
            <person name="Salzberg S.L."/>
            <person name="Schatz M.C."/>
            <person name="Scheuring C."/>
            <person name="Schmidt C.J."/>
            <person name="Schroeder S."/>
            <person name="Searle S.M."/>
            <person name="Smith E.J."/>
            <person name="Smith J."/>
            <person name="Sonstegard T.S."/>
            <person name="Stadler P.F."/>
            <person name="Tafer H."/>
            <person name="Tu Z.J."/>
            <person name="Van Tassell C.P."/>
            <person name="Vilella A.J."/>
            <person name="Williams K.P."/>
            <person name="Yorke J.A."/>
            <person name="Zhang L."/>
            <person name="Zhang H.B."/>
            <person name="Zhang X."/>
            <person name="Zhang Y."/>
            <person name="Reed K.M."/>
        </authorList>
    </citation>
    <scope>NUCLEOTIDE SEQUENCE [LARGE SCALE GENOMIC DNA]</scope>
</reference>
<dbReference type="Proteomes" id="UP000001645">
    <property type="component" value="Chromosome 1"/>
</dbReference>